<evidence type="ECO:0000256" key="11">
    <source>
        <dbReference type="ARBA" id="ARBA00022989"/>
    </source>
</evidence>
<keyword evidence="12 18" id="KW-0472">Membrane</keyword>
<evidence type="ECO:0000256" key="1">
    <source>
        <dbReference type="ARBA" id="ARBA00004162"/>
    </source>
</evidence>
<dbReference type="PANTHER" id="PTHR47982:SF47">
    <property type="entry name" value="PROLINE-RICH RECEPTOR-LIKE PROTEIN KINASE PERK6-RELATED"/>
    <property type="match status" value="1"/>
</dbReference>
<evidence type="ECO:0000256" key="10">
    <source>
        <dbReference type="ARBA" id="ARBA00022840"/>
    </source>
</evidence>
<evidence type="ECO:0000313" key="21">
    <source>
        <dbReference type="Proteomes" id="UP000796880"/>
    </source>
</evidence>
<reference evidence="20" key="1">
    <citation type="submission" date="2020-03" db="EMBL/GenBank/DDBJ databases">
        <title>A high-quality chromosome-level genome assembly of a woody plant with both climbing and erect habits, Rhamnella rubrinervis.</title>
        <authorList>
            <person name="Lu Z."/>
            <person name="Yang Y."/>
            <person name="Zhu X."/>
            <person name="Sun Y."/>
        </authorList>
    </citation>
    <scope>NUCLEOTIDE SEQUENCE</scope>
    <source>
        <strain evidence="20">BYM</strain>
        <tissue evidence="20">Leaf</tissue>
    </source>
</reference>
<keyword evidence="5" id="KW-0597">Phosphoprotein</keyword>
<feature type="compositionally biased region" description="Low complexity" evidence="17">
    <location>
        <begin position="635"/>
        <end position="644"/>
    </location>
</feature>
<feature type="compositionally biased region" description="Polar residues" evidence="17">
    <location>
        <begin position="287"/>
        <end position="297"/>
    </location>
</feature>
<keyword evidence="3" id="KW-1003">Cell membrane</keyword>
<dbReference type="PROSITE" id="PS00107">
    <property type="entry name" value="PROTEIN_KINASE_ATP"/>
    <property type="match status" value="1"/>
</dbReference>
<protein>
    <recommendedName>
        <fullName evidence="2">non-specific serine/threonine protein kinase</fullName>
        <ecNumber evidence="2">2.7.11.1</ecNumber>
    </recommendedName>
</protein>
<dbReference type="InterPro" id="IPR011009">
    <property type="entry name" value="Kinase-like_dom_sf"/>
</dbReference>
<evidence type="ECO:0000256" key="2">
    <source>
        <dbReference type="ARBA" id="ARBA00012513"/>
    </source>
</evidence>
<dbReference type="Pfam" id="PF07714">
    <property type="entry name" value="PK_Tyr_Ser-Thr"/>
    <property type="match status" value="1"/>
</dbReference>
<keyword evidence="7 18" id="KW-0812">Transmembrane</keyword>
<evidence type="ECO:0000256" key="9">
    <source>
        <dbReference type="ARBA" id="ARBA00022777"/>
    </source>
</evidence>
<dbReference type="PRINTS" id="PR01217">
    <property type="entry name" value="PRICHEXTENSN"/>
</dbReference>
<comment type="caution">
    <text evidence="20">The sequence shown here is derived from an EMBL/GenBank/DDBJ whole genome shotgun (WGS) entry which is preliminary data.</text>
</comment>
<feature type="compositionally biased region" description="Pro residues" evidence="17">
    <location>
        <begin position="300"/>
        <end position="309"/>
    </location>
</feature>
<organism evidence="20 21">
    <name type="scientific">Rhamnella rubrinervis</name>
    <dbReference type="NCBI Taxonomy" id="2594499"/>
    <lineage>
        <taxon>Eukaryota</taxon>
        <taxon>Viridiplantae</taxon>
        <taxon>Streptophyta</taxon>
        <taxon>Embryophyta</taxon>
        <taxon>Tracheophyta</taxon>
        <taxon>Spermatophyta</taxon>
        <taxon>Magnoliopsida</taxon>
        <taxon>eudicotyledons</taxon>
        <taxon>Gunneridae</taxon>
        <taxon>Pentapetalae</taxon>
        <taxon>rosids</taxon>
        <taxon>fabids</taxon>
        <taxon>Rosales</taxon>
        <taxon>Rhamnaceae</taxon>
        <taxon>rhamnoid group</taxon>
        <taxon>Rhamneae</taxon>
        <taxon>Rhamnella</taxon>
    </lineage>
</organism>
<name>A0A8K0DQT6_9ROSA</name>
<dbReference type="PROSITE" id="PS00108">
    <property type="entry name" value="PROTEIN_KINASE_ST"/>
    <property type="match status" value="1"/>
</dbReference>
<dbReference type="InterPro" id="IPR017441">
    <property type="entry name" value="Protein_kinase_ATP_BS"/>
</dbReference>
<keyword evidence="8 16" id="KW-0547">Nucleotide-binding</keyword>
<dbReference type="GO" id="GO:0004674">
    <property type="term" value="F:protein serine/threonine kinase activity"/>
    <property type="evidence" value="ECO:0007669"/>
    <property type="project" value="UniProtKB-KW"/>
</dbReference>
<feature type="compositionally biased region" description="Low complexity" evidence="17">
    <location>
        <begin position="156"/>
        <end position="177"/>
    </location>
</feature>
<dbReference type="AlphaFoldDB" id="A0A8K0DQT6"/>
<feature type="transmembrane region" description="Helical" evidence="18">
    <location>
        <begin position="179"/>
        <end position="204"/>
    </location>
</feature>
<feature type="binding site" evidence="16">
    <location>
        <position position="360"/>
    </location>
    <ligand>
        <name>ATP</name>
        <dbReference type="ChEBI" id="CHEBI:30616"/>
    </ligand>
</feature>
<gene>
    <name evidence="20" type="ORF">FNV43_RR22784</name>
</gene>
<evidence type="ECO:0000256" key="7">
    <source>
        <dbReference type="ARBA" id="ARBA00022692"/>
    </source>
</evidence>
<dbReference type="GO" id="GO:0005886">
    <property type="term" value="C:plasma membrane"/>
    <property type="evidence" value="ECO:0007669"/>
    <property type="project" value="UniProtKB-SubCell"/>
</dbReference>
<keyword evidence="13" id="KW-0325">Glycoprotein</keyword>
<dbReference type="FunFam" id="1.10.510.10:FF:000239">
    <property type="entry name" value="Proline-rich receptor-like protein kinase PERK1"/>
    <property type="match status" value="1"/>
</dbReference>
<feature type="region of interest" description="Disordered" evidence="17">
    <location>
        <begin position="249"/>
        <end position="309"/>
    </location>
</feature>
<dbReference type="Proteomes" id="UP000796880">
    <property type="component" value="Unassembled WGS sequence"/>
</dbReference>
<keyword evidence="21" id="KW-1185">Reference proteome</keyword>
<proteinExistence type="predicted"/>
<evidence type="ECO:0000256" key="8">
    <source>
        <dbReference type="ARBA" id="ARBA00022741"/>
    </source>
</evidence>
<keyword evidence="11 18" id="KW-1133">Transmembrane helix</keyword>
<dbReference type="PANTHER" id="PTHR47982">
    <property type="entry name" value="PROLINE-RICH RECEPTOR-LIKE PROTEIN KINASE PERK4"/>
    <property type="match status" value="1"/>
</dbReference>
<dbReference type="PROSITE" id="PS50011">
    <property type="entry name" value="PROTEIN_KINASE_DOM"/>
    <property type="match status" value="1"/>
</dbReference>
<evidence type="ECO:0000256" key="16">
    <source>
        <dbReference type="PROSITE-ProRule" id="PRU10141"/>
    </source>
</evidence>
<evidence type="ECO:0000256" key="5">
    <source>
        <dbReference type="ARBA" id="ARBA00022553"/>
    </source>
</evidence>
<dbReference type="InterPro" id="IPR001245">
    <property type="entry name" value="Ser-Thr/Tyr_kinase_cat_dom"/>
</dbReference>
<evidence type="ECO:0000256" key="14">
    <source>
        <dbReference type="ARBA" id="ARBA00047899"/>
    </source>
</evidence>
<dbReference type="Gene3D" id="1.10.510.10">
    <property type="entry name" value="Transferase(Phosphotransferase) domain 1"/>
    <property type="match status" value="1"/>
</dbReference>
<feature type="region of interest" description="Disordered" evidence="17">
    <location>
        <begin position="624"/>
        <end position="644"/>
    </location>
</feature>
<dbReference type="Gene3D" id="3.30.200.20">
    <property type="entry name" value="Phosphorylase Kinase, domain 1"/>
    <property type="match status" value="1"/>
</dbReference>
<comment type="catalytic activity">
    <reaction evidence="14">
        <text>L-threonyl-[protein] + ATP = O-phospho-L-threonyl-[protein] + ADP + H(+)</text>
        <dbReference type="Rhea" id="RHEA:46608"/>
        <dbReference type="Rhea" id="RHEA-COMP:11060"/>
        <dbReference type="Rhea" id="RHEA-COMP:11605"/>
        <dbReference type="ChEBI" id="CHEBI:15378"/>
        <dbReference type="ChEBI" id="CHEBI:30013"/>
        <dbReference type="ChEBI" id="CHEBI:30616"/>
        <dbReference type="ChEBI" id="CHEBI:61977"/>
        <dbReference type="ChEBI" id="CHEBI:456216"/>
        <dbReference type="EC" id="2.7.11.1"/>
    </reaction>
</comment>
<dbReference type="InterPro" id="IPR000719">
    <property type="entry name" value="Prot_kinase_dom"/>
</dbReference>
<evidence type="ECO:0000259" key="19">
    <source>
        <dbReference type="PROSITE" id="PS50011"/>
    </source>
</evidence>
<accession>A0A8K0DQT6</accession>
<feature type="compositionally biased region" description="Pro residues" evidence="17">
    <location>
        <begin position="277"/>
        <end position="286"/>
    </location>
</feature>
<feature type="compositionally biased region" description="Pro residues" evidence="17">
    <location>
        <begin position="102"/>
        <end position="125"/>
    </location>
</feature>
<dbReference type="GO" id="GO:0005524">
    <property type="term" value="F:ATP binding"/>
    <property type="evidence" value="ECO:0007669"/>
    <property type="project" value="UniProtKB-UniRule"/>
</dbReference>
<keyword evidence="10 16" id="KW-0067">ATP-binding</keyword>
<feature type="region of interest" description="Disordered" evidence="17">
    <location>
        <begin position="1"/>
        <end position="177"/>
    </location>
</feature>
<evidence type="ECO:0000256" key="15">
    <source>
        <dbReference type="ARBA" id="ARBA00048679"/>
    </source>
</evidence>
<comment type="subcellular location">
    <subcellularLocation>
        <location evidence="1">Cell membrane</location>
        <topology evidence="1">Single-pass membrane protein</topology>
    </subcellularLocation>
</comment>
<feature type="compositionally biased region" description="Low complexity" evidence="17">
    <location>
        <begin position="679"/>
        <end position="690"/>
    </location>
</feature>
<evidence type="ECO:0000256" key="4">
    <source>
        <dbReference type="ARBA" id="ARBA00022527"/>
    </source>
</evidence>
<dbReference type="EMBL" id="VOIH02000010">
    <property type="protein sequence ID" value="KAF3435692.1"/>
    <property type="molecule type" value="Genomic_DNA"/>
</dbReference>
<dbReference type="InterPro" id="IPR047117">
    <property type="entry name" value="PERK1-13-like"/>
</dbReference>
<dbReference type="OrthoDB" id="4062651at2759"/>
<feature type="region of interest" description="Disordered" evidence="17">
    <location>
        <begin position="667"/>
        <end position="701"/>
    </location>
</feature>
<dbReference type="SUPFAM" id="SSF56112">
    <property type="entry name" value="Protein kinase-like (PK-like)"/>
    <property type="match status" value="1"/>
</dbReference>
<evidence type="ECO:0000256" key="12">
    <source>
        <dbReference type="ARBA" id="ARBA00023136"/>
    </source>
</evidence>
<keyword evidence="9" id="KW-0418">Kinase</keyword>
<feature type="compositionally biased region" description="Polar residues" evidence="17">
    <location>
        <begin position="249"/>
        <end position="258"/>
    </location>
</feature>
<evidence type="ECO:0000313" key="20">
    <source>
        <dbReference type="EMBL" id="KAF3435692.1"/>
    </source>
</evidence>
<feature type="compositionally biased region" description="Pro residues" evidence="17">
    <location>
        <begin position="1"/>
        <end position="93"/>
    </location>
</feature>
<keyword evidence="4" id="KW-0723">Serine/threonine-protein kinase</keyword>
<evidence type="ECO:0000256" key="3">
    <source>
        <dbReference type="ARBA" id="ARBA00022475"/>
    </source>
</evidence>
<evidence type="ECO:0000256" key="18">
    <source>
        <dbReference type="SAM" id="Phobius"/>
    </source>
</evidence>
<dbReference type="FunFam" id="3.30.200.20:FF:000207">
    <property type="entry name" value="proline-rich receptor-like protein kinase PERK1"/>
    <property type="match status" value="1"/>
</dbReference>
<feature type="domain" description="Protein kinase" evidence="19">
    <location>
        <begin position="332"/>
        <end position="614"/>
    </location>
</feature>
<dbReference type="InterPro" id="IPR008271">
    <property type="entry name" value="Ser/Thr_kinase_AS"/>
</dbReference>
<dbReference type="CDD" id="cd14066">
    <property type="entry name" value="STKc_IRAK"/>
    <property type="match status" value="1"/>
</dbReference>
<dbReference type="EC" id="2.7.11.1" evidence="2"/>
<sequence length="701" mass="73847">MSSSPPPSDSPPSSPSPPPSSPPPSSPPPSSPPPSSPPPSSPPPSSPPPSSPPPSSPPPSSPPPSSPPPSSPPPSSPPPSSPPPNSSSSSPPPPKDDSSNSSPPPPSNSQSSPPPPPTPSPPPSPSDNSGEFRSPPPPPPRQSSNGSPSPPPPPRSLSSSSKSSPNSPSSSGGSGSSNVGVIAGVAVGVALVLVVLIAILVACVRKKKKRQQPTPSSYFAESGPQGTYQILYFYDQICGQYYNNTPSGPNNNWQSGPKTSDHVVGMSTGTAGGAGWPMPPPPPPPHTCSSDMSSNFSGPHGPPLPPPPLPASMAFNKNTFTYDELVAATSGFSQSNLLGQGGFGYVHKGVLPNGKEIAVKCLKSGSGQGDREFQAEVEIISRVHHRHLVSLVGYCIAGGRKLLVYEFLPNNNLEVHLHAAKDRPVLDWSSRFKIAMGSAKGLAYLHEDCHPRIIHRDIKTSNILLDFNFEPKVSDFGLAKLSQDNNTHVSTRVMGTFGYLAPEYASSGKLTDKSDVFSFGVMLLELITGRRPVDTTGDYMEDSLVDWARPICMRALEDGNYDRDHLVDIRLDNNYDRQEMARMVACASASIRHSARRRPKMSQIVRALEGDVSLEDLNEGVKPGQSSYFGGGGSSNTSSDYDASSYSADMKKFRKLALDSQNYGSSEYGATSEYGLNPSSSSESSGEISSRNGTRLHDNNA</sequence>
<dbReference type="SMART" id="SM00220">
    <property type="entry name" value="S_TKc"/>
    <property type="match status" value="1"/>
</dbReference>
<evidence type="ECO:0000256" key="6">
    <source>
        <dbReference type="ARBA" id="ARBA00022679"/>
    </source>
</evidence>
<keyword evidence="6" id="KW-0808">Transferase</keyword>
<evidence type="ECO:0000256" key="17">
    <source>
        <dbReference type="SAM" id="MobiDB-lite"/>
    </source>
</evidence>
<comment type="catalytic activity">
    <reaction evidence="15">
        <text>L-seryl-[protein] + ATP = O-phospho-L-seryl-[protein] + ADP + H(+)</text>
        <dbReference type="Rhea" id="RHEA:17989"/>
        <dbReference type="Rhea" id="RHEA-COMP:9863"/>
        <dbReference type="Rhea" id="RHEA-COMP:11604"/>
        <dbReference type="ChEBI" id="CHEBI:15378"/>
        <dbReference type="ChEBI" id="CHEBI:29999"/>
        <dbReference type="ChEBI" id="CHEBI:30616"/>
        <dbReference type="ChEBI" id="CHEBI:83421"/>
        <dbReference type="ChEBI" id="CHEBI:456216"/>
        <dbReference type="EC" id="2.7.11.1"/>
    </reaction>
</comment>
<evidence type="ECO:0000256" key="13">
    <source>
        <dbReference type="ARBA" id="ARBA00023180"/>
    </source>
</evidence>